<dbReference type="OrthoDB" id="3543113at2759"/>
<evidence type="ECO:0008006" key="3">
    <source>
        <dbReference type="Google" id="ProtNLM"/>
    </source>
</evidence>
<keyword evidence="2" id="KW-1185">Reference proteome</keyword>
<dbReference type="AlphaFoldDB" id="A0A369J1S6"/>
<accession>A0A369J1S6</accession>
<gene>
    <name evidence="1" type="ORF">Hypma_003593</name>
</gene>
<name>A0A369J1S6_HYPMA</name>
<reference evidence="1" key="1">
    <citation type="submission" date="2018-04" db="EMBL/GenBank/DDBJ databases">
        <title>Whole genome sequencing of Hypsizygus marmoreus.</title>
        <authorList>
            <person name="Choi I.-G."/>
            <person name="Min B."/>
            <person name="Kim J.-G."/>
            <person name="Kim S."/>
            <person name="Oh Y.-L."/>
            <person name="Kong W.-S."/>
            <person name="Park H."/>
            <person name="Jeong J."/>
            <person name="Song E.-S."/>
        </authorList>
    </citation>
    <scope>NUCLEOTIDE SEQUENCE [LARGE SCALE GENOMIC DNA]</scope>
    <source>
        <strain evidence="1">51987-8</strain>
    </source>
</reference>
<evidence type="ECO:0000313" key="1">
    <source>
        <dbReference type="EMBL" id="RDB15939.1"/>
    </source>
</evidence>
<proteinExistence type="predicted"/>
<protein>
    <recommendedName>
        <fullName evidence="3">F-box domain-containing protein</fullName>
    </recommendedName>
</protein>
<dbReference type="Proteomes" id="UP000076154">
    <property type="component" value="Unassembled WGS sequence"/>
</dbReference>
<evidence type="ECO:0000313" key="2">
    <source>
        <dbReference type="Proteomes" id="UP000076154"/>
    </source>
</evidence>
<organism evidence="1 2">
    <name type="scientific">Hypsizygus marmoreus</name>
    <name type="common">White beech mushroom</name>
    <name type="synonym">Agaricus marmoreus</name>
    <dbReference type="NCBI Taxonomy" id="39966"/>
    <lineage>
        <taxon>Eukaryota</taxon>
        <taxon>Fungi</taxon>
        <taxon>Dikarya</taxon>
        <taxon>Basidiomycota</taxon>
        <taxon>Agaricomycotina</taxon>
        <taxon>Agaricomycetes</taxon>
        <taxon>Agaricomycetidae</taxon>
        <taxon>Agaricales</taxon>
        <taxon>Tricholomatineae</taxon>
        <taxon>Lyophyllaceae</taxon>
        <taxon>Hypsizygus</taxon>
    </lineage>
</organism>
<sequence>MVAGQCVFAIPEIVRLIFSQLGSSAHESVIFLGTLDIPFDPSQPEDHRNGGSDALANLARCSKFLSCHALDILWRHQSSILPLLKTLPTFKKIRNSVDGGKYTLTGVVQPSHWKGLQLYANRIQSLRTHSIDPTIDDLVFIQMAQLLHNRPLMPMLRILSYPDLSHSIFLLLSPSLRSVELRAESLTKDKATFFLQSLLQKAPSLQSFCSFSPQVFQVPPWTDMVNSGNLRSLVILDAEDLDVNGLKDILQMPHLSRLCFVACSHSLPLKLPDHMRAYVLRELILSGQSHFISSVLKCLVQTPLITLRVTYAPPDDAGSLEDIWADRLLTISSWSQSLSVLELQEQQLLQPEPEWEDNERLVLHNPIFDPLLKIRGLKKFIFRPNITFDFCDDEIRNLARAWPEIEFLHLGTWGITKVPSAKFVALEAFAMFCPKLLSLLIRVDVERLPLSPRVSKHRLQNLRIDYPAYGFLESLLGRYLDALFPELLSIEGNDDLEDTIVGDHDDPKLVWRHVASTVKLFQAARGDNERRRRMGDSAAEK</sequence>
<comment type="caution">
    <text evidence="1">The sequence shown here is derived from an EMBL/GenBank/DDBJ whole genome shotgun (WGS) entry which is preliminary data.</text>
</comment>
<dbReference type="InParanoid" id="A0A369J1S6"/>
<dbReference type="EMBL" id="LUEZ02000137">
    <property type="protein sequence ID" value="RDB15939.1"/>
    <property type="molecule type" value="Genomic_DNA"/>
</dbReference>
<dbReference type="STRING" id="39966.A0A369J1S6"/>